<organism evidence="14 15">
    <name type="scientific">Pseudonocardia sulfidoxydans NBRC 16205</name>
    <dbReference type="NCBI Taxonomy" id="1223511"/>
    <lineage>
        <taxon>Bacteria</taxon>
        <taxon>Bacillati</taxon>
        <taxon>Actinomycetota</taxon>
        <taxon>Actinomycetes</taxon>
        <taxon>Pseudonocardiales</taxon>
        <taxon>Pseudonocardiaceae</taxon>
        <taxon>Pseudonocardia</taxon>
    </lineage>
</organism>
<sequence>MLRVGTAPQRRAAPDFHAPGECLVMGILNVTPDSFSDGGAYSEVDRAVARGRLLVAEGADIVDVGGESTRPGAGRVPVEEELARVLPVVRELAAGGVPVSIDTSRAAVAAAAVVAGAVVVNDVTGGLGDPRMAALVAEIAVPYVVTHSRGPSVHMDRRAVYADVVADVRCELLMRVETLTGAGVSPDRLVLDPGLGFAKTADHNWALLGGLDSLLSLGFPVLIGASRKRFLAAPGRPDAPAASRDDATAVISGLAAAAGATCVRVHDVRRSREATRVARAWTRARQH</sequence>
<dbReference type="GO" id="GO:0046654">
    <property type="term" value="P:tetrahydrofolate biosynthetic process"/>
    <property type="evidence" value="ECO:0007669"/>
    <property type="project" value="UniProtKB-UniPathway"/>
</dbReference>
<dbReference type="PANTHER" id="PTHR20941:SF1">
    <property type="entry name" value="FOLIC ACID SYNTHESIS PROTEIN FOL1"/>
    <property type="match status" value="1"/>
</dbReference>
<evidence type="ECO:0000256" key="6">
    <source>
        <dbReference type="ARBA" id="ARBA00016919"/>
    </source>
</evidence>
<evidence type="ECO:0000256" key="8">
    <source>
        <dbReference type="ARBA" id="ARBA00022723"/>
    </source>
</evidence>
<dbReference type="InterPro" id="IPR045031">
    <property type="entry name" value="DHP_synth-like"/>
</dbReference>
<dbReference type="EMBL" id="BJVJ01000048">
    <property type="protein sequence ID" value="GEL25204.1"/>
    <property type="molecule type" value="Genomic_DNA"/>
</dbReference>
<accession>A0A511DN32</accession>
<keyword evidence="9 12" id="KW-0460">Magnesium</keyword>
<keyword evidence="8 12" id="KW-0479">Metal-binding</keyword>
<dbReference type="NCBIfam" id="TIGR01496">
    <property type="entry name" value="DHPS"/>
    <property type="match status" value="1"/>
</dbReference>
<reference evidence="14 15" key="1">
    <citation type="submission" date="2019-07" db="EMBL/GenBank/DDBJ databases">
        <title>Whole genome shotgun sequence of Pseudonocardia sulfidoxydans NBRC 16205.</title>
        <authorList>
            <person name="Hosoyama A."/>
            <person name="Uohara A."/>
            <person name="Ohji S."/>
            <person name="Ichikawa N."/>
        </authorList>
    </citation>
    <scope>NUCLEOTIDE SEQUENCE [LARGE SCALE GENOMIC DNA]</scope>
    <source>
        <strain evidence="14 15">NBRC 16205</strain>
    </source>
</reference>
<protein>
    <recommendedName>
        <fullName evidence="6 12">Dihydropteroate synthase</fullName>
        <shortName evidence="12">DHPS</shortName>
        <ecNumber evidence="5 12">2.5.1.15</ecNumber>
    </recommendedName>
    <alternativeName>
        <fullName evidence="11 12">Dihydropteroate pyrophosphorylase</fullName>
    </alternativeName>
</protein>
<dbReference type="GO" id="GO:0005829">
    <property type="term" value="C:cytosol"/>
    <property type="evidence" value="ECO:0007669"/>
    <property type="project" value="TreeGrafter"/>
</dbReference>
<comment type="catalytic activity">
    <reaction evidence="1">
        <text>(7,8-dihydropterin-6-yl)methyl diphosphate + 4-aminobenzoate = 7,8-dihydropteroate + diphosphate</text>
        <dbReference type="Rhea" id="RHEA:19949"/>
        <dbReference type="ChEBI" id="CHEBI:17836"/>
        <dbReference type="ChEBI" id="CHEBI:17839"/>
        <dbReference type="ChEBI" id="CHEBI:33019"/>
        <dbReference type="ChEBI" id="CHEBI:72950"/>
        <dbReference type="EC" id="2.5.1.15"/>
    </reaction>
</comment>
<dbReference type="GO" id="GO:0004156">
    <property type="term" value="F:dihydropteroate synthase activity"/>
    <property type="evidence" value="ECO:0007669"/>
    <property type="project" value="UniProtKB-EC"/>
</dbReference>
<keyword evidence="15" id="KW-1185">Reference proteome</keyword>
<evidence type="ECO:0000256" key="7">
    <source>
        <dbReference type="ARBA" id="ARBA00022679"/>
    </source>
</evidence>
<dbReference type="PROSITE" id="PS00792">
    <property type="entry name" value="DHPS_1"/>
    <property type="match status" value="1"/>
</dbReference>
<evidence type="ECO:0000313" key="15">
    <source>
        <dbReference type="Proteomes" id="UP000321685"/>
    </source>
</evidence>
<gene>
    <name evidence="14" type="primary">folP</name>
    <name evidence="14" type="ORF">PSU4_41580</name>
</gene>
<comment type="function">
    <text evidence="12">Catalyzes the condensation of para-aminobenzoate (pABA) with 6-hydroxymethyl-7,8-dihydropterin diphosphate (DHPt-PP) to form 7,8-dihydropteroate (H2Pte), the immediate precursor of folate derivatives.</text>
</comment>
<proteinExistence type="inferred from homology"/>
<evidence type="ECO:0000256" key="9">
    <source>
        <dbReference type="ARBA" id="ARBA00022842"/>
    </source>
</evidence>
<dbReference type="SUPFAM" id="SSF51717">
    <property type="entry name" value="Dihydropteroate synthetase-like"/>
    <property type="match status" value="1"/>
</dbReference>
<comment type="cofactor">
    <cofactor evidence="2 12">
        <name>Mg(2+)</name>
        <dbReference type="ChEBI" id="CHEBI:18420"/>
    </cofactor>
</comment>
<evidence type="ECO:0000259" key="13">
    <source>
        <dbReference type="PROSITE" id="PS50972"/>
    </source>
</evidence>
<comment type="pathway">
    <text evidence="3 12">Cofactor biosynthesis; tetrahydrofolate biosynthesis; 7,8-dihydrofolate from 2-amino-4-hydroxy-6-hydroxymethyl-7,8-dihydropteridine diphosphate and 4-aminobenzoate: step 1/2.</text>
</comment>
<dbReference type="GO" id="GO:0046656">
    <property type="term" value="P:folic acid biosynthetic process"/>
    <property type="evidence" value="ECO:0007669"/>
    <property type="project" value="UniProtKB-KW"/>
</dbReference>
<evidence type="ECO:0000256" key="2">
    <source>
        <dbReference type="ARBA" id="ARBA00001946"/>
    </source>
</evidence>
<dbReference type="InterPro" id="IPR006390">
    <property type="entry name" value="DHP_synth_dom"/>
</dbReference>
<evidence type="ECO:0000256" key="10">
    <source>
        <dbReference type="ARBA" id="ARBA00022909"/>
    </source>
</evidence>
<dbReference type="AlphaFoldDB" id="A0A511DN32"/>
<dbReference type="UniPathway" id="UPA00077">
    <property type="reaction ID" value="UER00156"/>
</dbReference>
<keyword evidence="7 12" id="KW-0808">Transferase</keyword>
<keyword evidence="10 12" id="KW-0289">Folate biosynthesis</keyword>
<dbReference type="PROSITE" id="PS50972">
    <property type="entry name" value="PTERIN_BINDING"/>
    <property type="match status" value="1"/>
</dbReference>
<dbReference type="PANTHER" id="PTHR20941">
    <property type="entry name" value="FOLATE SYNTHESIS PROTEINS"/>
    <property type="match status" value="1"/>
</dbReference>
<evidence type="ECO:0000256" key="4">
    <source>
        <dbReference type="ARBA" id="ARBA00009503"/>
    </source>
</evidence>
<evidence type="ECO:0000256" key="1">
    <source>
        <dbReference type="ARBA" id="ARBA00000012"/>
    </source>
</evidence>
<comment type="caution">
    <text evidence="14">The sequence shown here is derived from an EMBL/GenBank/DDBJ whole genome shotgun (WGS) entry which is preliminary data.</text>
</comment>
<dbReference type="Gene3D" id="3.20.20.20">
    <property type="entry name" value="Dihydropteroate synthase-like"/>
    <property type="match status" value="1"/>
</dbReference>
<dbReference type="Proteomes" id="UP000321685">
    <property type="component" value="Unassembled WGS sequence"/>
</dbReference>
<evidence type="ECO:0000256" key="12">
    <source>
        <dbReference type="RuleBase" id="RU361205"/>
    </source>
</evidence>
<evidence type="ECO:0000313" key="14">
    <source>
        <dbReference type="EMBL" id="GEL25204.1"/>
    </source>
</evidence>
<comment type="similarity">
    <text evidence="4 12">Belongs to the DHPS family.</text>
</comment>
<name>A0A511DN32_9PSEU</name>
<dbReference type="PROSITE" id="PS00793">
    <property type="entry name" value="DHPS_2"/>
    <property type="match status" value="1"/>
</dbReference>
<evidence type="ECO:0000256" key="3">
    <source>
        <dbReference type="ARBA" id="ARBA00004763"/>
    </source>
</evidence>
<dbReference type="FunFam" id="3.20.20.20:FF:000006">
    <property type="entry name" value="Dihydropteroate synthase"/>
    <property type="match status" value="1"/>
</dbReference>
<feature type="domain" description="Pterin-binding" evidence="13">
    <location>
        <begin position="22"/>
        <end position="276"/>
    </location>
</feature>
<dbReference type="EC" id="2.5.1.15" evidence="5 12"/>
<dbReference type="GO" id="GO:0046872">
    <property type="term" value="F:metal ion binding"/>
    <property type="evidence" value="ECO:0007669"/>
    <property type="project" value="UniProtKB-KW"/>
</dbReference>
<dbReference type="InterPro" id="IPR011005">
    <property type="entry name" value="Dihydropteroate_synth-like_sf"/>
</dbReference>
<dbReference type="InterPro" id="IPR000489">
    <property type="entry name" value="Pterin-binding_dom"/>
</dbReference>
<evidence type="ECO:0000256" key="11">
    <source>
        <dbReference type="ARBA" id="ARBA00030193"/>
    </source>
</evidence>
<evidence type="ECO:0000256" key="5">
    <source>
        <dbReference type="ARBA" id="ARBA00012458"/>
    </source>
</evidence>
<dbReference type="CDD" id="cd00739">
    <property type="entry name" value="DHPS"/>
    <property type="match status" value="1"/>
</dbReference>
<dbReference type="Pfam" id="PF00809">
    <property type="entry name" value="Pterin_bind"/>
    <property type="match status" value="1"/>
</dbReference>